<accession>A0A6G8IL21</accession>
<dbReference type="Proteomes" id="UP000503162">
    <property type="component" value="Chromosome"/>
</dbReference>
<sequence length="186" mass="20790">MTTSPPLTPPPRVALGTGLAALPAGAMNVVFTLEPGDAEPARLKLCARDLQQLSDSALRTTQLTGHVFFAFNGLERDPRQVHTIPECRDLLRALHERWPYWMHFLAPEPDLWTVLLLCLLPLGPGVRLPNGRIGHELDRKALKNLVLDLTIAMHELHDHHKLALAERQRIFKASMQAMERATGARL</sequence>
<evidence type="ECO:0000313" key="2">
    <source>
        <dbReference type="Proteomes" id="UP000503162"/>
    </source>
</evidence>
<gene>
    <name evidence="1" type="ORF">G9Q37_17350</name>
</gene>
<evidence type="ECO:0000313" key="1">
    <source>
        <dbReference type="EMBL" id="QIM53793.1"/>
    </source>
</evidence>
<organism evidence="1 2">
    <name type="scientific">Hydrogenophaga crocea</name>
    <dbReference type="NCBI Taxonomy" id="2716225"/>
    <lineage>
        <taxon>Bacteria</taxon>
        <taxon>Pseudomonadati</taxon>
        <taxon>Pseudomonadota</taxon>
        <taxon>Betaproteobacteria</taxon>
        <taxon>Burkholderiales</taxon>
        <taxon>Comamonadaceae</taxon>
        <taxon>Hydrogenophaga</taxon>
    </lineage>
</organism>
<protein>
    <submittedName>
        <fullName evidence="1">Uncharacterized protein</fullName>
    </submittedName>
</protein>
<name>A0A6G8IL21_9BURK</name>
<proteinExistence type="predicted"/>
<reference evidence="1 2" key="1">
    <citation type="submission" date="2020-03" db="EMBL/GenBank/DDBJ databases">
        <title>Hydrogenophaga sp. nov. isolated from cyanobacterial mat.</title>
        <authorList>
            <person name="Thorat V."/>
            <person name="Kirdat K."/>
            <person name="Tiwarekar B."/>
            <person name="Costa E.D."/>
            <person name="Yadav A."/>
        </authorList>
    </citation>
    <scope>NUCLEOTIDE SEQUENCE [LARGE SCALE GENOMIC DNA]</scope>
    <source>
        <strain evidence="1 2">BA0156</strain>
    </source>
</reference>
<keyword evidence="2" id="KW-1185">Reference proteome</keyword>
<dbReference type="KEGG" id="hcz:G9Q37_17350"/>
<dbReference type="RefSeq" id="WP_166229146.1">
    <property type="nucleotide sequence ID" value="NZ_CP049989.1"/>
</dbReference>
<dbReference type="AlphaFoldDB" id="A0A6G8IL21"/>
<dbReference type="EMBL" id="CP049989">
    <property type="protein sequence ID" value="QIM53793.1"/>
    <property type="molecule type" value="Genomic_DNA"/>
</dbReference>